<name>A0A7J6EB53_CANSA</name>
<feature type="signal peptide" evidence="4">
    <location>
        <begin position="1"/>
        <end position="29"/>
    </location>
</feature>
<dbReference type="InterPro" id="IPR016024">
    <property type="entry name" value="ARM-type_fold"/>
</dbReference>
<sequence length="1318" mass="148639">DCGSSLAPAVTVFVFVFSLLICVNPSCQAYCFSNYRTEKLSTVWLPVLERSETPLLSTPSSLAISSNDYFFRLRCMDLDGISWMCIHENTPKKLWNSTSFRFQVCIPESPLNAECTRQVVDETCHILESSPWGPSIENSLLARFGKPQPESVIRVLRRLKDVNLAVNYFRWSERQIDNAHCPEAYNSLITVMARSRNFIWLDQILEEMSVAGIGPSNYTTVELVVSCIKSQKLREAFDLIQTMRRFKFRPAFSAYTNLIGALSTVHEADLMLTLFHQMQELGYEVSVHLFTTVIRVFAKEGRVDAALSLLDEMKSNSLNADIVLYNVCIDCFGKVGKVDMAWKFFHEMKANGLRPDDVTYTSMIGVLCKADKLEEAVQLFEQMDLNRTVPCAYAYNTMIMGYSSAGKFDQAYSLLERQKTKGCIPSVIAYNCILTCLGRKGKVDEALRIFEEMKKDAVPNLPTYNILIDLLCREGKLEAALKVQDAMKEAGLYPNVMTINIMIDRLCKAQKLDAACSIFEEMDYKVCTPNEFTFCSLIDGLGKQGRVDDAYKLYEKMLDTDKIPTAIIYTSLIRNFFRCGRKEDGHKIYKEMVQRGCPPDLMLLNTYMDCIFKAGETEKGRALFKEIKAQGFNPDVRSFSILIHGLIKAGFAHETYELFYAMKEQGCVLDTRAYNTVIDGFCKSGKVNKAYQLLEEMKTKGHHPTVVTYGSVVDGLAKIDRLDEAYMLFEEAKSKGIELNLVIYSSLIDGFGKVGRVDEAYLIMEELMQKGLTPNVYTWNCLLDALVKAEEIDEALVCFQSMKDLNCAPNQITYSILINGFCRVRKFTKAFVYWQEMQKLGLKPNTITYTTMISGLAKAGNIAEANRLFERLKASGGMPDSASYNAMIEGLSSANQAMDAYMLFEETRLKGFKIHSKTCVVLLDSLHKAECLEQAAIVGAVLKETAKSQHASRTWLGKTLQNPKGNTPTALSFSTFVFSYSNLNIQFGKPYYSLLYPILSPTLTNSLYSIFNTRKKKPLRFEMAMALRPIDNELPTTIPERPKKQAKVAIPIQKQPQLSTNDENKAPVDSTIEYIDSDSLEPIEDPQSKIQNLIEGLESKDWIQVCESLNNARRFALYHSDLLTPLLDKVMLVLVKAMKNPRSALCKTSIMASSDIFKAFNQKLLDPSTSDAFDHLILQLLLKASQDKRFVCEEADKALKSMVGSLTPLPLLQRLRASVKHTNLRIRAKAAVAISNCVSKMGLEEMKEYGLVDLIQIAADLLNDRLPEAREAARSALVSVYNAFIENEEEEKQEAWQNFCQSNLSPIHVQSVFKFTTS</sequence>
<dbReference type="Pfam" id="PF01535">
    <property type="entry name" value="PPR"/>
    <property type="match status" value="2"/>
</dbReference>
<comment type="similarity">
    <text evidence="1">Belongs to the PPR family. P subfamily.</text>
</comment>
<feature type="repeat" description="PPR" evidence="3">
    <location>
        <begin position="391"/>
        <end position="425"/>
    </location>
</feature>
<dbReference type="PANTHER" id="PTHR47447">
    <property type="entry name" value="OS03G0856100 PROTEIN"/>
    <property type="match status" value="1"/>
</dbReference>
<dbReference type="InterPro" id="IPR034085">
    <property type="entry name" value="TOG"/>
</dbReference>
<reference evidence="6 7" key="1">
    <citation type="journal article" date="2020" name="bioRxiv">
        <title>Sequence and annotation of 42 cannabis genomes reveals extensive copy number variation in cannabinoid synthesis and pathogen resistance genes.</title>
        <authorList>
            <person name="Mckernan K.J."/>
            <person name="Helbert Y."/>
            <person name="Kane L.T."/>
            <person name="Ebling H."/>
            <person name="Zhang L."/>
            <person name="Liu B."/>
            <person name="Eaton Z."/>
            <person name="Mclaughlin S."/>
            <person name="Kingan S."/>
            <person name="Baybayan P."/>
            <person name="Concepcion G."/>
            <person name="Jordan M."/>
            <person name="Riva A."/>
            <person name="Barbazuk W."/>
            <person name="Harkins T."/>
        </authorList>
    </citation>
    <scope>NUCLEOTIDE SEQUENCE [LARGE SCALE GENOMIC DNA]</scope>
    <source>
        <strain evidence="7">cv. Jamaican Lion 4</strain>
        <tissue evidence="6">Leaf</tissue>
    </source>
</reference>
<dbReference type="InterPro" id="IPR002885">
    <property type="entry name" value="PPR_rpt"/>
</dbReference>
<feature type="repeat" description="PPR" evidence="3">
    <location>
        <begin position="565"/>
        <end position="599"/>
    </location>
</feature>
<feature type="repeat" description="PPR" evidence="3">
    <location>
        <begin position="880"/>
        <end position="914"/>
    </location>
</feature>
<feature type="repeat" description="PPR" evidence="3">
    <location>
        <begin position="635"/>
        <end position="669"/>
    </location>
</feature>
<feature type="repeat" description="PPR" evidence="3">
    <location>
        <begin position="426"/>
        <end position="456"/>
    </location>
</feature>
<evidence type="ECO:0000256" key="4">
    <source>
        <dbReference type="SAM" id="SignalP"/>
    </source>
</evidence>
<protein>
    <recommendedName>
        <fullName evidence="5">TOG domain-containing protein</fullName>
    </recommendedName>
</protein>
<proteinExistence type="inferred from homology"/>
<dbReference type="SUPFAM" id="SSF48452">
    <property type="entry name" value="TPR-like"/>
    <property type="match status" value="2"/>
</dbReference>
<feature type="repeat" description="PPR" evidence="3">
    <location>
        <begin position="495"/>
        <end position="529"/>
    </location>
</feature>
<feature type="repeat" description="PPR" evidence="3">
    <location>
        <begin position="845"/>
        <end position="879"/>
    </location>
</feature>
<evidence type="ECO:0000259" key="5">
    <source>
        <dbReference type="SMART" id="SM01349"/>
    </source>
</evidence>
<dbReference type="PROSITE" id="PS51375">
    <property type="entry name" value="PPR"/>
    <property type="match status" value="18"/>
</dbReference>
<dbReference type="EMBL" id="JAATIP010000263">
    <property type="protein sequence ID" value="KAF4355673.1"/>
    <property type="molecule type" value="Genomic_DNA"/>
</dbReference>
<dbReference type="Gene3D" id="1.25.40.10">
    <property type="entry name" value="Tetratricopeptide repeat domain"/>
    <property type="match status" value="8"/>
</dbReference>
<dbReference type="Pfam" id="PF12854">
    <property type="entry name" value="PPR_1"/>
    <property type="match status" value="3"/>
</dbReference>
<feature type="non-terminal residue" evidence="6">
    <location>
        <position position="1"/>
    </location>
</feature>
<dbReference type="PANTHER" id="PTHR47447:SF22">
    <property type="entry name" value="TETRATRICOPEPTIDE-LIKE HELICAL DOMAIN SUPERFAMILY"/>
    <property type="match status" value="1"/>
</dbReference>
<dbReference type="SMART" id="SM01349">
    <property type="entry name" value="TOG"/>
    <property type="match status" value="1"/>
</dbReference>
<feature type="repeat" description="PPR" evidence="3">
    <location>
        <begin position="705"/>
        <end position="739"/>
    </location>
</feature>
<organism evidence="6 7">
    <name type="scientific">Cannabis sativa</name>
    <name type="common">Hemp</name>
    <name type="synonym">Marijuana</name>
    <dbReference type="NCBI Taxonomy" id="3483"/>
    <lineage>
        <taxon>Eukaryota</taxon>
        <taxon>Viridiplantae</taxon>
        <taxon>Streptophyta</taxon>
        <taxon>Embryophyta</taxon>
        <taxon>Tracheophyta</taxon>
        <taxon>Spermatophyta</taxon>
        <taxon>Magnoliopsida</taxon>
        <taxon>eudicotyledons</taxon>
        <taxon>Gunneridae</taxon>
        <taxon>Pentapetalae</taxon>
        <taxon>rosids</taxon>
        <taxon>fabids</taxon>
        <taxon>Rosales</taxon>
        <taxon>Cannabaceae</taxon>
        <taxon>Cannabis</taxon>
    </lineage>
</organism>
<feature type="repeat" description="PPR" evidence="3">
    <location>
        <begin position="810"/>
        <end position="844"/>
    </location>
</feature>
<evidence type="ECO:0000256" key="2">
    <source>
        <dbReference type="ARBA" id="ARBA00022737"/>
    </source>
</evidence>
<comment type="caution">
    <text evidence="6">The sequence shown here is derived from an EMBL/GenBank/DDBJ whole genome shotgun (WGS) entry which is preliminary data.</text>
</comment>
<evidence type="ECO:0000256" key="1">
    <source>
        <dbReference type="ARBA" id="ARBA00007626"/>
    </source>
</evidence>
<dbReference type="InterPro" id="IPR011990">
    <property type="entry name" value="TPR-like_helical_dom_sf"/>
</dbReference>
<dbReference type="SUPFAM" id="SSF48371">
    <property type="entry name" value="ARM repeat"/>
    <property type="match status" value="1"/>
</dbReference>
<dbReference type="NCBIfam" id="TIGR00756">
    <property type="entry name" value="PPR"/>
    <property type="match status" value="17"/>
</dbReference>
<keyword evidence="2" id="KW-0677">Repeat</keyword>
<evidence type="ECO:0000313" key="6">
    <source>
        <dbReference type="EMBL" id="KAF4355673.1"/>
    </source>
</evidence>
<feature type="chain" id="PRO_5029851695" description="TOG domain-containing protein" evidence="4">
    <location>
        <begin position="30"/>
        <end position="1318"/>
    </location>
</feature>
<dbReference type="InterPro" id="IPR011989">
    <property type="entry name" value="ARM-like"/>
</dbReference>
<feature type="repeat" description="PPR" evidence="3">
    <location>
        <begin position="530"/>
        <end position="564"/>
    </location>
</feature>
<accession>A0A7J6EB53</accession>
<dbReference type="Pfam" id="PF13041">
    <property type="entry name" value="PPR_2"/>
    <property type="match status" value="6"/>
</dbReference>
<feature type="repeat" description="PPR" evidence="3">
    <location>
        <begin position="286"/>
        <end position="320"/>
    </location>
</feature>
<gene>
    <name evidence="6" type="ORF">F8388_013090</name>
</gene>
<feature type="repeat" description="PPR" evidence="3">
    <location>
        <begin position="740"/>
        <end position="774"/>
    </location>
</feature>
<feature type="domain" description="TOG" evidence="5">
    <location>
        <begin position="1078"/>
        <end position="1310"/>
    </location>
</feature>
<dbReference type="InterPro" id="IPR024395">
    <property type="entry name" value="CLASP_N_dom"/>
</dbReference>
<keyword evidence="4" id="KW-0732">Signal</keyword>
<feature type="repeat" description="PPR" evidence="3">
    <location>
        <begin position="356"/>
        <end position="390"/>
    </location>
</feature>
<feature type="repeat" description="PPR" evidence="3">
    <location>
        <begin position="460"/>
        <end position="494"/>
    </location>
</feature>
<feature type="repeat" description="PPR" evidence="3">
    <location>
        <begin position="321"/>
        <end position="355"/>
    </location>
</feature>
<feature type="repeat" description="PPR" evidence="3">
    <location>
        <begin position="775"/>
        <end position="809"/>
    </location>
</feature>
<dbReference type="Pfam" id="PF12348">
    <property type="entry name" value="CLASP_N"/>
    <property type="match status" value="1"/>
</dbReference>
<evidence type="ECO:0000256" key="3">
    <source>
        <dbReference type="PROSITE-ProRule" id="PRU00708"/>
    </source>
</evidence>
<feature type="repeat" description="PPR" evidence="3">
    <location>
        <begin position="600"/>
        <end position="634"/>
    </location>
</feature>
<dbReference type="Gene3D" id="1.25.10.10">
    <property type="entry name" value="Leucine-rich Repeat Variant"/>
    <property type="match status" value="1"/>
</dbReference>
<evidence type="ECO:0000313" key="7">
    <source>
        <dbReference type="Proteomes" id="UP000525078"/>
    </source>
</evidence>
<feature type="repeat" description="PPR" evidence="3">
    <location>
        <begin position="670"/>
        <end position="704"/>
    </location>
</feature>
<dbReference type="Proteomes" id="UP000525078">
    <property type="component" value="Unassembled WGS sequence"/>
</dbReference>